<proteinExistence type="predicted"/>
<dbReference type="Proteomes" id="UP001169006">
    <property type="component" value="Unassembled WGS sequence"/>
</dbReference>
<accession>A0ABT8STG7</accession>
<gene>
    <name evidence="1" type="ORF">Q2T52_06390</name>
</gene>
<reference evidence="1" key="2">
    <citation type="submission" date="2023-07" db="EMBL/GenBank/DDBJ databases">
        <authorList>
            <person name="Sun H."/>
        </authorList>
    </citation>
    <scope>NUCLEOTIDE SEQUENCE</scope>
    <source>
        <strain evidence="1">05753</strain>
    </source>
</reference>
<keyword evidence="2" id="KW-1185">Reference proteome</keyword>
<evidence type="ECO:0000313" key="1">
    <source>
        <dbReference type="EMBL" id="MDO1581724.1"/>
    </source>
</evidence>
<evidence type="ECO:0000313" key="2">
    <source>
        <dbReference type="Proteomes" id="UP001169006"/>
    </source>
</evidence>
<comment type="caution">
    <text evidence="1">The sequence shown here is derived from an EMBL/GenBank/DDBJ whole genome shotgun (WGS) entry which is preliminary data.</text>
</comment>
<sequence length="109" mass="12464">MNANTSKINAMYDDSSANLNLYPKSGSIFSKYKISFVLDFPNTKSNIVMLYINLTMQAGENKQNRQIIDSKIAKKYKRPLVKETRGLDISSVSGYLYFLYSKIIERTGF</sequence>
<name>A0ABT8STG7_9HYPH</name>
<dbReference type="EMBL" id="JAUKWQ010000001">
    <property type="protein sequence ID" value="MDO1581724.1"/>
    <property type="molecule type" value="Genomic_DNA"/>
</dbReference>
<organism evidence="1 2">
    <name type="scientific">Rhizobium oryzicola</name>
    <dbReference type="NCBI Taxonomy" id="1232668"/>
    <lineage>
        <taxon>Bacteria</taxon>
        <taxon>Pseudomonadati</taxon>
        <taxon>Pseudomonadota</taxon>
        <taxon>Alphaproteobacteria</taxon>
        <taxon>Hyphomicrobiales</taxon>
        <taxon>Rhizobiaceae</taxon>
        <taxon>Rhizobium/Agrobacterium group</taxon>
        <taxon>Rhizobium</taxon>
    </lineage>
</organism>
<dbReference type="RefSeq" id="WP_302075813.1">
    <property type="nucleotide sequence ID" value="NZ_JAUKWQ010000001.1"/>
</dbReference>
<reference evidence="1" key="1">
    <citation type="journal article" date="2015" name="Int. J. Syst. Evol. Microbiol.">
        <title>Rhizobium oryzicola sp. nov., potential plant-growth-promoting endophytic bacteria isolated from rice roots.</title>
        <authorList>
            <person name="Zhang X.X."/>
            <person name="Gao J.S."/>
            <person name="Cao Y.H."/>
            <person name="Sheirdil R.A."/>
            <person name="Wang X.C."/>
            <person name="Zhang L."/>
        </authorList>
    </citation>
    <scope>NUCLEOTIDE SEQUENCE</scope>
    <source>
        <strain evidence="1">05753</strain>
    </source>
</reference>
<protein>
    <submittedName>
        <fullName evidence="1">Uncharacterized protein</fullName>
    </submittedName>
</protein>